<evidence type="ECO:0000313" key="2">
    <source>
        <dbReference type="EMBL" id="SVB04793.1"/>
    </source>
</evidence>
<name>A0A382AUS8_9ZZZZ</name>
<evidence type="ECO:0000256" key="1">
    <source>
        <dbReference type="SAM" id="MobiDB-lite"/>
    </source>
</evidence>
<dbReference type="InterPro" id="IPR029032">
    <property type="entry name" value="AhpD-like"/>
</dbReference>
<protein>
    <submittedName>
        <fullName evidence="2">Uncharacterized protein</fullName>
    </submittedName>
</protein>
<sequence length="234" mass="26095">MRVDLAVALNRNHERLTQPGSWLDGAQRLAVVAEARNAWDCPLCRKRKSSVSPYAVDGNHAALGILAPAWVEVIHRVVTDPGRLSQRWYQEALDSGIAEDEIIEVISVTVQAVVTDCFTTAIGMETPSFPDAATGQPPRRHAPEARPGPGWAATIAPEDAGPDFMDFYDNESHFYIRRSLTLVPDETRRLWELLNALYMEDPRIYELEGLERGISRAQMEFLAARASALLGCYY</sequence>
<dbReference type="SUPFAM" id="SSF69118">
    <property type="entry name" value="AhpD-like"/>
    <property type="match status" value="1"/>
</dbReference>
<dbReference type="NCBIfam" id="NF041238">
    <property type="entry name" value="AhpD_rel_CFYUT"/>
    <property type="match status" value="1"/>
</dbReference>
<accession>A0A382AUS8</accession>
<reference evidence="2" key="1">
    <citation type="submission" date="2018-05" db="EMBL/GenBank/DDBJ databases">
        <authorList>
            <person name="Lanie J.A."/>
            <person name="Ng W.-L."/>
            <person name="Kazmierczak K.M."/>
            <person name="Andrzejewski T.M."/>
            <person name="Davidsen T.M."/>
            <person name="Wayne K.J."/>
            <person name="Tettelin H."/>
            <person name="Glass J.I."/>
            <person name="Rusch D."/>
            <person name="Podicherti R."/>
            <person name="Tsui H.-C.T."/>
            <person name="Winkler M.E."/>
        </authorList>
    </citation>
    <scope>NUCLEOTIDE SEQUENCE</scope>
</reference>
<organism evidence="2">
    <name type="scientific">marine metagenome</name>
    <dbReference type="NCBI Taxonomy" id="408172"/>
    <lineage>
        <taxon>unclassified sequences</taxon>
        <taxon>metagenomes</taxon>
        <taxon>ecological metagenomes</taxon>
    </lineage>
</organism>
<dbReference type="EMBL" id="UINC01026761">
    <property type="protein sequence ID" value="SVB04793.1"/>
    <property type="molecule type" value="Genomic_DNA"/>
</dbReference>
<proteinExistence type="predicted"/>
<gene>
    <name evidence="2" type="ORF">METZ01_LOCUS157647</name>
</gene>
<feature type="region of interest" description="Disordered" evidence="1">
    <location>
        <begin position="128"/>
        <end position="150"/>
    </location>
</feature>
<dbReference type="AlphaFoldDB" id="A0A382AUS8"/>